<dbReference type="EMBL" id="JBHRSP010000042">
    <property type="protein sequence ID" value="MFC3075808.1"/>
    <property type="molecule type" value="Genomic_DNA"/>
</dbReference>
<evidence type="ECO:0000256" key="2">
    <source>
        <dbReference type="ARBA" id="ARBA00022771"/>
    </source>
</evidence>
<evidence type="ECO:0000256" key="4">
    <source>
        <dbReference type="PROSITE-ProRule" id="PRU00510"/>
    </source>
</evidence>
<feature type="domain" description="DnaK suppressor protein-like N-terminal" evidence="6">
    <location>
        <begin position="7"/>
        <end position="71"/>
    </location>
</feature>
<evidence type="ECO:0000259" key="6">
    <source>
        <dbReference type="Pfam" id="PF21173"/>
    </source>
</evidence>
<dbReference type="RefSeq" id="WP_257315071.1">
    <property type="nucleotide sequence ID" value="NZ_JANFDG010000009.1"/>
</dbReference>
<dbReference type="PANTHER" id="PTHR33823:SF4">
    <property type="entry name" value="GENERAL STRESS PROTEIN 16O"/>
    <property type="match status" value="1"/>
</dbReference>
<evidence type="ECO:0000313" key="7">
    <source>
        <dbReference type="EMBL" id="MFC3075808.1"/>
    </source>
</evidence>
<gene>
    <name evidence="7" type="ORF">ACFOHH_22040</name>
</gene>
<dbReference type="PANTHER" id="PTHR33823">
    <property type="entry name" value="RNA POLYMERASE-BINDING TRANSCRIPTION FACTOR DKSA-RELATED"/>
    <property type="match status" value="1"/>
</dbReference>
<dbReference type="Proteomes" id="UP001595377">
    <property type="component" value="Unassembled WGS sequence"/>
</dbReference>
<feature type="zinc finger region" description="dksA C4-type" evidence="4">
    <location>
        <begin position="79"/>
        <end position="103"/>
    </location>
</feature>
<proteinExistence type="predicted"/>
<reference evidence="8" key="1">
    <citation type="journal article" date="2019" name="Int. J. Syst. Evol. Microbiol.">
        <title>The Global Catalogue of Microorganisms (GCM) 10K type strain sequencing project: providing services to taxonomists for standard genome sequencing and annotation.</title>
        <authorList>
            <consortium name="The Broad Institute Genomics Platform"/>
            <consortium name="The Broad Institute Genome Sequencing Center for Infectious Disease"/>
            <person name="Wu L."/>
            <person name="Ma J."/>
        </authorList>
    </citation>
    <scope>NUCLEOTIDE SEQUENCE [LARGE SCALE GENOMIC DNA]</scope>
    <source>
        <strain evidence="8">KCTC 52677</strain>
    </source>
</reference>
<name>A0ABV7DMB7_9HYPH</name>
<dbReference type="SUPFAM" id="SSF57716">
    <property type="entry name" value="Glucocorticoid receptor-like (DNA-binding domain)"/>
    <property type="match status" value="1"/>
</dbReference>
<keyword evidence="3" id="KW-0862">Zinc</keyword>
<accession>A0ABV7DMB7</accession>
<feature type="domain" description="Zinc finger DksA/TraR C4-type" evidence="5">
    <location>
        <begin position="74"/>
        <end position="103"/>
    </location>
</feature>
<evidence type="ECO:0000259" key="5">
    <source>
        <dbReference type="Pfam" id="PF01258"/>
    </source>
</evidence>
<evidence type="ECO:0000313" key="8">
    <source>
        <dbReference type="Proteomes" id="UP001595377"/>
    </source>
</evidence>
<dbReference type="PROSITE" id="PS51128">
    <property type="entry name" value="ZF_DKSA_2"/>
    <property type="match status" value="1"/>
</dbReference>
<protein>
    <submittedName>
        <fullName evidence="7">TraR/DksA family transcriptional regulator</fullName>
    </submittedName>
</protein>
<dbReference type="Pfam" id="PF21173">
    <property type="entry name" value="DksA-like_N"/>
    <property type="match status" value="1"/>
</dbReference>
<organism evidence="7 8">
    <name type="scientific">Shinella pollutisoli</name>
    <dbReference type="NCBI Taxonomy" id="2250594"/>
    <lineage>
        <taxon>Bacteria</taxon>
        <taxon>Pseudomonadati</taxon>
        <taxon>Pseudomonadota</taxon>
        <taxon>Alphaproteobacteria</taxon>
        <taxon>Hyphomicrobiales</taxon>
        <taxon>Rhizobiaceae</taxon>
        <taxon>Shinella</taxon>
    </lineage>
</organism>
<keyword evidence="1" id="KW-0479">Metal-binding</keyword>
<keyword evidence="2" id="KW-0863">Zinc-finger</keyword>
<dbReference type="Pfam" id="PF01258">
    <property type="entry name" value="zf-dskA_traR"/>
    <property type="match status" value="1"/>
</dbReference>
<dbReference type="Gene3D" id="1.20.120.910">
    <property type="entry name" value="DksA, coiled-coil domain"/>
    <property type="match status" value="1"/>
</dbReference>
<sequence>MADPAQYKDILLDRKRELYRRLNKIDRDLDTLKSADSSDRAIERENDEVLEEFGHTGLKELEAIEAALDRIAAGTFGVCAKCGEPIAEARLKAVPHAALCAECIAGQ</sequence>
<comment type="caution">
    <text evidence="7">The sequence shown here is derived from an EMBL/GenBank/DDBJ whole genome shotgun (WGS) entry which is preliminary data.</text>
</comment>
<dbReference type="InterPro" id="IPR000962">
    <property type="entry name" value="Znf_DskA_TraR"/>
</dbReference>
<dbReference type="InterPro" id="IPR048487">
    <property type="entry name" value="DksA-like_N"/>
</dbReference>
<dbReference type="InterPro" id="IPR037187">
    <property type="entry name" value="DnaK_N"/>
</dbReference>
<evidence type="ECO:0000256" key="3">
    <source>
        <dbReference type="ARBA" id="ARBA00022833"/>
    </source>
</evidence>
<keyword evidence="8" id="KW-1185">Reference proteome</keyword>
<dbReference type="SUPFAM" id="SSF109635">
    <property type="entry name" value="DnaK suppressor protein DksA, alpha-hairpin domain"/>
    <property type="match status" value="1"/>
</dbReference>
<evidence type="ECO:0000256" key="1">
    <source>
        <dbReference type="ARBA" id="ARBA00022723"/>
    </source>
</evidence>